<protein>
    <submittedName>
        <fullName evidence="5">Autotransporter-associated beta strand repeat-containing protein</fullName>
    </submittedName>
</protein>
<feature type="signal peptide" evidence="2">
    <location>
        <begin position="1"/>
        <end position="20"/>
    </location>
</feature>
<evidence type="ECO:0000256" key="2">
    <source>
        <dbReference type="SAM" id="SignalP"/>
    </source>
</evidence>
<dbReference type="PANTHER" id="PTHR43118">
    <property type="entry name" value="RHAMNOGALACTURONAN LYASE (EUROFUNG)"/>
    <property type="match status" value="1"/>
</dbReference>
<organism evidence="5 6">
    <name type="scientific">Marseilla massiliensis</name>
    <dbReference type="NCBI Taxonomy" id="1841864"/>
    <lineage>
        <taxon>Bacteria</taxon>
        <taxon>Pseudomonadati</taxon>
        <taxon>Bacteroidota</taxon>
        <taxon>Bacteroidia</taxon>
        <taxon>Bacteroidales</taxon>
        <taxon>Prevotellaceae</taxon>
        <taxon>Marseilla</taxon>
    </lineage>
</organism>
<feature type="chain" id="PRO_5036929691" evidence="2">
    <location>
        <begin position="21"/>
        <end position="1525"/>
    </location>
</feature>
<dbReference type="Pfam" id="PF21348">
    <property type="entry name" value="RGL11_C"/>
    <property type="match status" value="1"/>
</dbReference>
<keyword evidence="6" id="KW-1185">Reference proteome</keyword>
<dbReference type="Proteomes" id="UP000764045">
    <property type="component" value="Unassembled WGS sequence"/>
</dbReference>
<dbReference type="InterPro" id="IPR049366">
    <property type="entry name" value="RGL11_C"/>
</dbReference>
<dbReference type="InterPro" id="IPR013425">
    <property type="entry name" value="Autotrns_rpt"/>
</dbReference>
<dbReference type="RefSeq" id="WP_205109058.1">
    <property type="nucleotide sequence ID" value="NZ_JACJJL010000009.1"/>
</dbReference>
<sequence>MKKRFLPLFVLGMLSGTASAQRATDVLDRGLVAVQVKADSKLNKEGGIFCSWRMPAEEYYDVKYNIYRDGTKLNSEPLNVSNYLDKSGSTSSSYQVQAVVRGVPQQMSDAVTPWANNYLEVQMDHGNLKSTYIPNDACMADVDGDGELEILLKFDNQEDIAGRWKKGGNNGEYAIIEVYKLNGKRLWWIDLGPNMADFQNNENNIVAYDWDGDGKAEAVLRASDGTVVHKADGTTVEIGDMNADYRPADGHTGGAEFFVHEGQEFLLYLNGETGEPYQIMEYPLKRLEDGETDLNAAWGDGYGHRSTKHFFGAPVLDGRKPSIFIARGIYTRHKMIAYDVNPATHQLVERWRWNCNTPGSMWYGQGYHNYCISDVDWDGRDEIVFGSMVIDDNGKGLSSSGLGHGDSQHCSDFDPYSFGQEIFACNESQPNNNFRDATTSKIYYRSVGSRDDGRANMGKFVDDIPGAQGVSSRDDNLVGAAAHAGVDGYSKSSFNITQNFRIYWDGDLCEESFDYRNGKNTEGHIVKAREGEIAVLAGSMTNNDTKGTPCYQGDVLGDWREEVIMRTANNNIRIYTTDFPTKWRNYSLWHDHQYRQAMVWQMCGYNQTPHASYYLGEMEGITMAPPALSMTGRDEIANGSSIDAGSNDKHIIMCETNDMTVSVADGAQPYIFTDNAPIWTQGHDDNNNITTETYTHTLTGGAFTGSMRLVKQGSGVLVLPKVTETYTGNTDVWGGTLSFDGTMQSSRVWLNRHTTLISDGGKFMKGIQAEYNARLLPGGEGKQGTIETDSLILNFGSRMLIDLFSDGISSDQIKANVLTIGKKDWKNGPQYLTPVMEFVCHPASGEDRIAEGKYLIGEFGKIEGDINDLVIEGLNSQRKTLTYEDGKLYISIENYVPGNVTWTGAEGGDWDLDKTPNFAVDGSEDVRSFVQGDIVTFNDIASVTDITISGNVAPKSIVFDNSEKDFTISGDSIVGDPTVEKRGTGSVTINNVNHTGNTTISGGELVVTSLANNVGQEFGSLGGLDKKVTITGNGILGVSGSVTSGQEIFVGEGGAVIDVKPSSSLTMERGIAGTGASAVLSKDGTGTLTLGSSNQVGRLIIVAGVVNAVESGDQTQLPSVVEFRGGTLYDPNSEGSYTTNYAAFEVPEGATGTFYADPRCNYRGKLTGAGTFNVNAAGVRNYFQGDWSEFEGTLVPGLSKRATYDPSFDFDNNYGLPKATLQLNSGVTFNNRGHAVSIANVTGSGVLAGGGTYTIGGQGDDIKFRGQFDGSSVVKTGDGTWSVYTSSPQDNIGSVTVNGGGLYLDTYNSATCIMSGTITMNSGTSIKGTGTVKNIVLNSGAELAPGRTTTADVSGFVAAEGNLTANAGSVVSLNIKNASNTTSSRSFLKVGGAFKADGTIRITLSDNYSPEEGDEIVLWTAGSFSGTPTVELPELPEWLDWDSTGLLAAEGKLRVISSAGISSKPAADEAVVCRVFTLSGVLVGQFEATGATAVERAKSAIGASGTYIIRISGADSASTVKVVID</sequence>
<dbReference type="SUPFAM" id="SSF69318">
    <property type="entry name" value="Integrin alpha N-terminal domain"/>
    <property type="match status" value="1"/>
</dbReference>
<dbReference type="SUPFAM" id="SSF51126">
    <property type="entry name" value="Pectin lyase-like"/>
    <property type="match status" value="1"/>
</dbReference>
<comment type="caution">
    <text evidence="5">The sequence shown here is derived from an EMBL/GenBank/DDBJ whole genome shotgun (WGS) entry which is preliminary data.</text>
</comment>
<name>A0A939B4Y1_9BACT</name>
<reference evidence="5 6" key="1">
    <citation type="journal article" date="2021" name="Sci. Rep.">
        <title>The distribution of antibiotic resistance genes in chicken gut microbiota commensals.</title>
        <authorList>
            <person name="Juricova H."/>
            <person name="Matiasovicova J."/>
            <person name="Kubasova T."/>
            <person name="Cejkova D."/>
            <person name="Rychlik I."/>
        </authorList>
    </citation>
    <scope>NUCLEOTIDE SEQUENCE [LARGE SCALE GENOMIC DNA]</scope>
    <source>
        <strain evidence="5 6">An819</strain>
    </source>
</reference>
<dbReference type="InterPro" id="IPR034641">
    <property type="entry name" value="RGL11"/>
</dbReference>
<feature type="domain" description="Rhamnogalacturonan I lyase beta-sheet" evidence="3">
    <location>
        <begin position="24"/>
        <end position="114"/>
    </location>
</feature>
<dbReference type="PANTHER" id="PTHR43118:SF1">
    <property type="entry name" value="RHAMNOGALACTURONAN LYASE (EUROFUNG)"/>
    <property type="match status" value="1"/>
</dbReference>
<dbReference type="NCBIfam" id="TIGR02601">
    <property type="entry name" value="autotrns_rpt"/>
    <property type="match status" value="2"/>
</dbReference>
<dbReference type="EMBL" id="JACJJL010000009">
    <property type="protein sequence ID" value="MBM6661497.1"/>
    <property type="molecule type" value="Genomic_DNA"/>
</dbReference>
<evidence type="ECO:0000256" key="1">
    <source>
        <dbReference type="ARBA" id="ARBA00022729"/>
    </source>
</evidence>
<evidence type="ECO:0000259" key="4">
    <source>
        <dbReference type="Pfam" id="PF21348"/>
    </source>
</evidence>
<proteinExistence type="predicted"/>
<dbReference type="InterPro" id="IPR013783">
    <property type="entry name" value="Ig-like_fold"/>
</dbReference>
<dbReference type="InterPro" id="IPR028994">
    <property type="entry name" value="Integrin_alpha_N"/>
</dbReference>
<evidence type="ECO:0000313" key="5">
    <source>
        <dbReference type="EMBL" id="MBM6661497.1"/>
    </source>
</evidence>
<gene>
    <name evidence="5" type="ORF">H6B30_06980</name>
</gene>
<accession>A0A939B4Y1</accession>
<dbReference type="Pfam" id="PF18370">
    <property type="entry name" value="RGI_lyase"/>
    <property type="match status" value="1"/>
</dbReference>
<dbReference type="Gene3D" id="2.60.40.10">
    <property type="entry name" value="Immunoglobulins"/>
    <property type="match status" value="1"/>
</dbReference>
<evidence type="ECO:0000313" key="6">
    <source>
        <dbReference type="Proteomes" id="UP000764045"/>
    </source>
</evidence>
<evidence type="ECO:0000259" key="3">
    <source>
        <dbReference type="Pfam" id="PF18370"/>
    </source>
</evidence>
<dbReference type="Pfam" id="PF12951">
    <property type="entry name" value="PATR"/>
    <property type="match status" value="3"/>
</dbReference>
<keyword evidence="1 2" id="KW-0732">Signal</keyword>
<feature type="domain" description="Rhamnogalacturonan lyase family 11 C-terminal" evidence="4">
    <location>
        <begin position="129"/>
        <end position="617"/>
    </location>
</feature>
<dbReference type="InterPro" id="IPR041624">
    <property type="entry name" value="RGI_lyase"/>
</dbReference>
<dbReference type="InterPro" id="IPR011050">
    <property type="entry name" value="Pectin_lyase_fold/virulence"/>
</dbReference>